<comment type="similarity">
    <text evidence="2">Belongs to the resistance-nodulation-cell division (RND) (TC 2.A.6) family. MmpL subfamily.</text>
</comment>
<dbReference type="InterPro" id="IPR050545">
    <property type="entry name" value="Mycobact_MmpL"/>
</dbReference>
<feature type="region of interest" description="Disordered" evidence="7">
    <location>
        <begin position="763"/>
        <end position="791"/>
    </location>
</feature>
<dbReference type="SUPFAM" id="SSF82866">
    <property type="entry name" value="Multidrug efflux transporter AcrB transmembrane domain"/>
    <property type="match status" value="2"/>
</dbReference>
<keyword evidence="3" id="KW-1003">Cell membrane</keyword>
<feature type="compositionally biased region" description="Pro residues" evidence="7">
    <location>
        <begin position="767"/>
        <end position="779"/>
    </location>
</feature>
<feature type="transmembrane region" description="Helical" evidence="8">
    <location>
        <begin position="716"/>
        <end position="740"/>
    </location>
</feature>
<feature type="transmembrane region" description="Helical" evidence="8">
    <location>
        <begin position="640"/>
        <end position="661"/>
    </location>
</feature>
<feature type="transmembrane region" description="Helical" evidence="8">
    <location>
        <begin position="599"/>
        <end position="620"/>
    </location>
</feature>
<evidence type="ECO:0000256" key="3">
    <source>
        <dbReference type="ARBA" id="ARBA00022475"/>
    </source>
</evidence>
<accession>A0AA41U436</accession>
<feature type="transmembrane region" description="Helical" evidence="8">
    <location>
        <begin position="190"/>
        <end position="221"/>
    </location>
</feature>
<evidence type="ECO:0000256" key="1">
    <source>
        <dbReference type="ARBA" id="ARBA00004651"/>
    </source>
</evidence>
<comment type="subcellular location">
    <subcellularLocation>
        <location evidence="1">Cell membrane</location>
        <topology evidence="1">Multi-pass membrane protein</topology>
    </subcellularLocation>
</comment>
<evidence type="ECO:0000256" key="7">
    <source>
        <dbReference type="SAM" id="MobiDB-lite"/>
    </source>
</evidence>
<organism evidence="10 11">
    <name type="scientific">Yinghuangia soli</name>
    <dbReference type="NCBI Taxonomy" id="2908204"/>
    <lineage>
        <taxon>Bacteria</taxon>
        <taxon>Bacillati</taxon>
        <taxon>Actinomycetota</taxon>
        <taxon>Actinomycetes</taxon>
        <taxon>Kitasatosporales</taxon>
        <taxon>Streptomycetaceae</taxon>
        <taxon>Yinghuangia</taxon>
    </lineage>
</organism>
<dbReference type="EMBL" id="JAKFHA010000034">
    <property type="protein sequence ID" value="MCF2532470.1"/>
    <property type="molecule type" value="Genomic_DNA"/>
</dbReference>
<feature type="transmembrane region" description="Helical" evidence="8">
    <location>
        <begin position="406"/>
        <end position="424"/>
    </location>
</feature>
<dbReference type="Proteomes" id="UP001165378">
    <property type="component" value="Unassembled WGS sequence"/>
</dbReference>
<protein>
    <submittedName>
        <fullName evidence="10">MMPL family transporter</fullName>
    </submittedName>
</protein>
<keyword evidence="6 8" id="KW-0472">Membrane</keyword>
<dbReference type="RefSeq" id="WP_235057248.1">
    <property type="nucleotide sequence ID" value="NZ_JAKFHA010000034.1"/>
</dbReference>
<reference evidence="10" key="1">
    <citation type="submission" date="2022-01" db="EMBL/GenBank/DDBJ databases">
        <title>Genome-Based Taxonomic Classification of the Phylum Actinobacteria.</title>
        <authorList>
            <person name="Gao Y."/>
        </authorList>
    </citation>
    <scope>NUCLEOTIDE SEQUENCE</scope>
    <source>
        <strain evidence="10">KLBMP 8922</strain>
    </source>
</reference>
<dbReference type="Gene3D" id="1.20.1640.10">
    <property type="entry name" value="Multidrug efflux transporter AcrB transmembrane domain"/>
    <property type="match status" value="2"/>
</dbReference>
<keyword evidence="11" id="KW-1185">Reference proteome</keyword>
<evidence type="ECO:0000256" key="4">
    <source>
        <dbReference type="ARBA" id="ARBA00022692"/>
    </source>
</evidence>
<dbReference type="PROSITE" id="PS50156">
    <property type="entry name" value="SSD"/>
    <property type="match status" value="1"/>
</dbReference>
<dbReference type="InterPro" id="IPR000731">
    <property type="entry name" value="SSD"/>
</dbReference>
<keyword evidence="4 8" id="KW-0812">Transmembrane</keyword>
<dbReference type="Pfam" id="PF03176">
    <property type="entry name" value="MMPL"/>
    <property type="match status" value="2"/>
</dbReference>
<dbReference type="PANTHER" id="PTHR33406:SF11">
    <property type="entry name" value="MEMBRANE PROTEIN SCO6666-RELATED"/>
    <property type="match status" value="1"/>
</dbReference>
<evidence type="ECO:0000313" key="11">
    <source>
        <dbReference type="Proteomes" id="UP001165378"/>
    </source>
</evidence>
<evidence type="ECO:0000313" key="10">
    <source>
        <dbReference type="EMBL" id="MCF2532470.1"/>
    </source>
</evidence>
<keyword evidence="5 8" id="KW-1133">Transmembrane helix</keyword>
<name>A0AA41U436_9ACTN</name>
<evidence type="ECO:0000256" key="6">
    <source>
        <dbReference type="ARBA" id="ARBA00023136"/>
    </source>
</evidence>
<feature type="transmembrane region" description="Helical" evidence="8">
    <location>
        <begin position="316"/>
        <end position="340"/>
    </location>
</feature>
<dbReference type="PANTHER" id="PTHR33406">
    <property type="entry name" value="MEMBRANE PROTEIN MJ1562-RELATED"/>
    <property type="match status" value="1"/>
</dbReference>
<feature type="transmembrane region" description="Helical" evidence="8">
    <location>
        <begin position="288"/>
        <end position="310"/>
    </location>
</feature>
<gene>
    <name evidence="10" type="ORF">LZ495_35380</name>
</gene>
<evidence type="ECO:0000256" key="5">
    <source>
        <dbReference type="ARBA" id="ARBA00022989"/>
    </source>
</evidence>
<dbReference type="InterPro" id="IPR004869">
    <property type="entry name" value="MMPL_dom"/>
</dbReference>
<evidence type="ECO:0000259" key="9">
    <source>
        <dbReference type="PROSITE" id="PS50156"/>
    </source>
</evidence>
<sequence>MEGARMFAALGRLTTSRPRLLLLFGLLFLVGVTLLGRAAGGELLAGGNQDPASQSARAAEVLERDFPGSRPNLVLLVSARDPGAGGLDAPAVAEQARGLGERLARETGVSGVASYWTTGAPTLRTADGRTGLVVAHIAGDDTASADVLARITPAYGGAQGGLDVRIGGSVAVRDAIQDTVSEDLLRAEMIALPITLLVLVLVFGSAVAALLTLGVGIFAMLGTGSILRLIASTTEVSVFAQNLTTVLGLGLAVDYALFIVRRYREELAAGATPQDAVRRSLNTAGRTVVFSALTLMVSLAAMLVFPLYFLRSFAYAGIPVVALAAFGALVLLPAALLVLGRRVDAGDLRKPMRRLAARLGLRRTTAQNAAENAAKNAADNVGAKTAAADPPEGGWYRLAQAVTRRAPLVAVATTVTLVVLGLPFTRIEFGTADDRQLPAATEARQVQQAIRDGVDGRPTGAVEVIARGAAAADAPALRDYAAALSRLDGTARVVAPTGTFQDGVRTGGPAPADAGRFNAGAAYLSVVPDVDDLSARGQELVRQVRAVPAPYPVLVGGQAAELVDSKKAIGDRLWIAGAVILLATFVLVFLLSGSVLLPLLSILFAGLSLTAMFGAVVLIVQDGHLSGLLGFTPTGSVETALPVLMFCIAFGLSMDYGVFLLSRVKEEYDRTGDHRTSIAVGLSRTGGIITAAAVVLAVVMGAIGTSRVTNTMMLGGGLALAILVDAFVVRSLLVPAVLALTGRATWWAPPALRRLHERFGFDEHAPADPPIPTPAPEPAPALLAGHGTRAD</sequence>
<feature type="transmembrane region" description="Helical" evidence="8">
    <location>
        <begin position="682"/>
        <end position="704"/>
    </location>
</feature>
<evidence type="ECO:0000256" key="2">
    <source>
        <dbReference type="ARBA" id="ARBA00010157"/>
    </source>
</evidence>
<proteinExistence type="inferred from homology"/>
<comment type="caution">
    <text evidence="10">The sequence shown here is derived from an EMBL/GenBank/DDBJ whole genome shotgun (WGS) entry which is preliminary data.</text>
</comment>
<dbReference type="GO" id="GO:0005886">
    <property type="term" value="C:plasma membrane"/>
    <property type="evidence" value="ECO:0007669"/>
    <property type="project" value="UniProtKB-SubCell"/>
</dbReference>
<dbReference type="AlphaFoldDB" id="A0AA41U436"/>
<evidence type="ECO:0000256" key="8">
    <source>
        <dbReference type="SAM" id="Phobius"/>
    </source>
</evidence>
<feature type="transmembrane region" description="Helical" evidence="8">
    <location>
        <begin position="573"/>
        <end position="592"/>
    </location>
</feature>
<feature type="domain" description="SSD" evidence="9">
    <location>
        <begin position="206"/>
        <end position="338"/>
    </location>
</feature>